<dbReference type="EMBL" id="RSEC01000061">
    <property type="protein sequence ID" value="RSD09198.1"/>
    <property type="molecule type" value="Genomic_DNA"/>
</dbReference>
<proteinExistence type="predicted"/>
<gene>
    <name evidence="1" type="ORF">EIY87_39760</name>
</gene>
<evidence type="ECO:0000313" key="2">
    <source>
        <dbReference type="Proteomes" id="UP000267081"/>
    </source>
</evidence>
<evidence type="ECO:0000313" key="1">
    <source>
        <dbReference type="EMBL" id="RSD09198.1"/>
    </source>
</evidence>
<dbReference type="RefSeq" id="WP_125315138.1">
    <property type="nucleotide sequence ID" value="NZ_RSEC01000061.1"/>
</dbReference>
<organism evidence="1 2">
    <name type="scientific">Amycolatopsis eburnea</name>
    <dbReference type="NCBI Taxonomy" id="2267691"/>
    <lineage>
        <taxon>Bacteria</taxon>
        <taxon>Bacillati</taxon>
        <taxon>Actinomycetota</taxon>
        <taxon>Actinomycetes</taxon>
        <taxon>Pseudonocardiales</taxon>
        <taxon>Pseudonocardiaceae</taxon>
        <taxon>Amycolatopsis</taxon>
    </lineage>
</organism>
<reference evidence="1 2" key="1">
    <citation type="submission" date="2018-12" db="EMBL/GenBank/DDBJ databases">
        <title>Amycolatopsis eburnea sp. nov. actinomycete associate with arbuscular mycorrhiza fungal spore.</title>
        <authorList>
            <person name="Lumyong S."/>
            <person name="Chaiya L."/>
        </authorList>
    </citation>
    <scope>NUCLEOTIDE SEQUENCE [LARGE SCALE GENOMIC DNA]</scope>
    <source>
        <strain evidence="1 2">GLM-1</strain>
    </source>
</reference>
<protein>
    <submittedName>
        <fullName evidence="1">Uncharacterized protein</fullName>
    </submittedName>
</protein>
<accession>A0A427SWY9</accession>
<name>A0A427SWY9_9PSEU</name>
<dbReference type="OrthoDB" id="5504890at2"/>
<dbReference type="Proteomes" id="UP000267081">
    <property type="component" value="Unassembled WGS sequence"/>
</dbReference>
<dbReference type="AlphaFoldDB" id="A0A427SWY9"/>
<keyword evidence="2" id="KW-1185">Reference proteome</keyword>
<comment type="caution">
    <text evidence="1">The sequence shown here is derived from an EMBL/GenBank/DDBJ whole genome shotgun (WGS) entry which is preliminary data.</text>
</comment>
<sequence>MSATTPAARERRRRARTGYLAVYLRDQLALGITWRALARRARDNNKGTELGEALVQVADGIAEDVRTFETIMRTLGVRPNPAKVVLAAAGERLGRLKRNGRWVSYSPLSRFVELEGLAMGIEGKKILWHTLGELAGLRERLPGTDFDELLARAARQRQTLEPFRREAGTRAFAAKT</sequence>